<protein>
    <submittedName>
        <fullName evidence="3">Aldehyde dehydrogenase</fullName>
    </submittedName>
</protein>
<dbReference type="AlphaFoldDB" id="A0A918ZLK7"/>
<dbReference type="InterPro" id="IPR016162">
    <property type="entry name" value="Ald_DH_N"/>
</dbReference>
<dbReference type="Gene3D" id="3.40.309.10">
    <property type="entry name" value="Aldehyde Dehydrogenase, Chain A, domain 2"/>
    <property type="match status" value="1"/>
</dbReference>
<keyword evidence="1" id="KW-0560">Oxidoreductase</keyword>
<proteinExistence type="predicted"/>
<dbReference type="InterPro" id="IPR016161">
    <property type="entry name" value="Ald_DH/histidinol_DH"/>
</dbReference>
<dbReference type="Gene3D" id="3.40.605.10">
    <property type="entry name" value="Aldehyde Dehydrogenase, Chain A, domain 1"/>
    <property type="match status" value="1"/>
</dbReference>
<gene>
    <name evidence="3" type="ORF">GCM10018785_30820</name>
</gene>
<sequence>MTAAPEVPVVPAFRQGAWRDSLDTAPLPGSPARRLALVPEIVAHADRRRWEATRATLPPLTGRRARILAALDLFAHGTVTVGGLGPQSAAEFRTALWQSAGLPGPLVERWCGMLREGAARREPPDADGALALVALPGNTFTCLDSVLDQAERSAAVWVRPSRREPLSAARLVAALLAADWPPERIGFYPGEQRALHGLVKLTDRHVVYGGAGLAASVRGAPTLTLRGPGRGCALLPPGLATADAVAWLLPLVAADSGRFCSNVRTVVCLDPADAEPVAKALATALDGLHPGPAPDPAARDWPLTAFRGPAEAERAAASVRTRLRPGDRLLTREPAVVPGRDGELYVRPHLVLLDSSWGTADTAHPLVGHEVPFPFAAVLGATADAARGIADGSLFVHRPPGTHPPGPSHPPGPTQGPPGSAQGPPGPAQGPPGSARPPWGRPHPPP</sequence>
<reference evidence="3" key="2">
    <citation type="submission" date="2020-09" db="EMBL/GenBank/DDBJ databases">
        <authorList>
            <person name="Sun Q."/>
            <person name="Ohkuma M."/>
        </authorList>
    </citation>
    <scope>NUCLEOTIDE SEQUENCE</scope>
    <source>
        <strain evidence="3">JCM 4784</strain>
    </source>
</reference>
<evidence type="ECO:0000256" key="2">
    <source>
        <dbReference type="SAM" id="MobiDB-lite"/>
    </source>
</evidence>
<organism evidence="3 4">
    <name type="scientific">Streptomyces longispororuber</name>
    <dbReference type="NCBI Taxonomy" id="68230"/>
    <lineage>
        <taxon>Bacteria</taxon>
        <taxon>Bacillati</taxon>
        <taxon>Actinomycetota</taxon>
        <taxon>Actinomycetes</taxon>
        <taxon>Kitasatosporales</taxon>
        <taxon>Streptomycetaceae</taxon>
        <taxon>Streptomyces</taxon>
    </lineage>
</organism>
<dbReference type="GO" id="GO:0016620">
    <property type="term" value="F:oxidoreductase activity, acting on the aldehyde or oxo group of donors, NAD or NADP as acceptor"/>
    <property type="evidence" value="ECO:0007669"/>
    <property type="project" value="InterPro"/>
</dbReference>
<dbReference type="EMBL" id="BNBT01000038">
    <property type="protein sequence ID" value="GHE59427.1"/>
    <property type="molecule type" value="Genomic_DNA"/>
</dbReference>
<name>A0A918ZLK7_9ACTN</name>
<dbReference type="InterPro" id="IPR016163">
    <property type="entry name" value="Ald_DH_C"/>
</dbReference>
<dbReference type="RefSeq" id="WP_190136491.1">
    <property type="nucleotide sequence ID" value="NZ_BNBT01000038.1"/>
</dbReference>
<feature type="compositionally biased region" description="Pro residues" evidence="2">
    <location>
        <begin position="401"/>
        <end position="416"/>
    </location>
</feature>
<reference evidence="3" key="1">
    <citation type="journal article" date="2014" name="Int. J. Syst. Evol. Microbiol.">
        <title>Complete genome sequence of Corynebacterium casei LMG S-19264T (=DSM 44701T), isolated from a smear-ripened cheese.</title>
        <authorList>
            <consortium name="US DOE Joint Genome Institute (JGI-PGF)"/>
            <person name="Walter F."/>
            <person name="Albersmeier A."/>
            <person name="Kalinowski J."/>
            <person name="Ruckert C."/>
        </authorList>
    </citation>
    <scope>NUCLEOTIDE SEQUENCE</scope>
    <source>
        <strain evidence="3">JCM 4784</strain>
    </source>
</reference>
<dbReference type="SUPFAM" id="SSF53720">
    <property type="entry name" value="ALDH-like"/>
    <property type="match status" value="1"/>
</dbReference>
<evidence type="ECO:0000256" key="1">
    <source>
        <dbReference type="ARBA" id="ARBA00023002"/>
    </source>
</evidence>
<dbReference type="Proteomes" id="UP000608024">
    <property type="component" value="Unassembled WGS sequence"/>
</dbReference>
<evidence type="ECO:0000313" key="3">
    <source>
        <dbReference type="EMBL" id="GHE59427.1"/>
    </source>
</evidence>
<feature type="region of interest" description="Disordered" evidence="2">
    <location>
        <begin position="393"/>
        <end position="446"/>
    </location>
</feature>
<accession>A0A918ZLK7</accession>
<comment type="caution">
    <text evidence="3">The sequence shown here is derived from an EMBL/GenBank/DDBJ whole genome shotgun (WGS) entry which is preliminary data.</text>
</comment>
<evidence type="ECO:0000313" key="4">
    <source>
        <dbReference type="Proteomes" id="UP000608024"/>
    </source>
</evidence>
<keyword evidence="4" id="KW-1185">Reference proteome</keyword>